<evidence type="ECO:0000256" key="2">
    <source>
        <dbReference type="ARBA" id="ARBA00022771"/>
    </source>
</evidence>
<dbReference type="Pfam" id="PF13445">
    <property type="entry name" value="zf-RING_UBOX"/>
    <property type="match status" value="1"/>
</dbReference>
<feature type="compositionally biased region" description="Polar residues" evidence="5">
    <location>
        <begin position="39"/>
        <end position="53"/>
    </location>
</feature>
<feature type="region of interest" description="Disordered" evidence="5">
    <location>
        <begin position="1"/>
        <end position="102"/>
    </location>
</feature>
<name>A0AAN6GNE0_9BASI</name>
<comment type="caution">
    <text evidence="7">The sequence shown here is derived from an EMBL/GenBank/DDBJ whole genome shotgun (WGS) entry which is preliminary data.</text>
</comment>
<dbReference type="InterPro" id="IPR027370">
    <property type="entry name" value="Znf-RING_euk"/>
</dbReference>
<reference evidence="7" key="1">
    <citation type="journal article" date="2023" name="PhytoFront">
        <title>Draft Genome Resources of Seven Strains of Tilletia horrida, Causal Agent of Kernel Smut of Rice.</title>
        <authorList>
            <person name="Khanal S."/>
            <person name="Antony Babu S."/>
            <person name="Zhou X.G."/>
        </authorList>
    </citation>
    <scope>NUCLEOTIDE SEQUENCE</scope>
    <source>
        <strain evidence="7">TX6</strain>
    </source>
</reference>
<sequence>MSSPVPSTRIPPPTTRPPQQHIETIVIDDSDSEPELVPVQSSRPRNRSGNANKTFHLPGPGQPGEHPTPTQRSAWHAAGKSGPVELSDRAKAKSRALDPPLLSAVTASSTKEKAMPPPYQADPDAEPIQHALLSTYNCPICLCPPVSAAITPCGHLFCGNCLFDALLTQTKKKQAEEAERRIFNMTNSPSFVLPRFLPPSVRLTPDLNALDGPRATMYQAMVNAATAMAEMTSQLDPRRVANPVTMRNPDPSGSMGSNAGQGSSNTSRRHANSHHDIAPGAPRTSTAASSAASAALPAVPARPQSSAPSSPSASASSSLSSTGPSHAPSQTAAEPMQAAQIPSGSQASLLDGARAAAQNAYDRLPSLAAMFNYSTAHTSTAASPPHWAVDNLRDLAASSRGLARSASPAASSLASSSSTNSGSGTSGLSAGPSRLSRPHPGMTAQQGWEYLRSSSPGARARLVHNLAGICPLCRGEIPKGFNVNMRTLPERSKYFHKAGNPRRSVKNISHCKGKVMGLRLTLGRPVDDPYSVNIERRKKRSFAEMEDGSETPVIVQDSSTPVA</sequence>
<feature type="region of interest" description="Disordered" evidence="5">
    <location>
        <begin position="405"/>
        <end position="444"/>
    </location>
</feature>
<evidence type="ECO:0000313" key="8">
    <source>
        <dbReference type="Proteomes" id="UP001176517"/>
    </source>
</evidence>
<keyword evidence="3" id="KW-0862">Zinc</keyword>
<evidence type="ECO:0000259" key="6">
    <source>
        <dbReference type="PROSITE" id="PS50089"/>
    </source>
</evidence>
<dbReference type="EMBL" id="JAPDMZ010000130">
    <property type="protein sequence ID" value="KAK0548698.1"/>
    <property type="molecule type" value="Genomic_DNA"/>
</dbReference>
<evidence type="ECO:0000256" key="4">
    <source>
        <dbReference type="PROSITE-ProRule" id="PRU00175"/>
    </source>
</evidence>
<keyword evidence="8" id="KW-1185">Reference proteome</keyword>
<feature type="domain" description="RING-type" evidence="6">
    <location>
        <begin position="138"/>
        <end position="162"/>
    </location>
</feature>
<dbReference type="InterPro" id="IPR017907">
    <property type="entry name" value="Znf_RING_CS"/>
</dbReference>
<feature type="compositionally biased region" description="Polar residues" evidence="5">
    <location>
        <begin position="254"/>
        <end position="266"/>
    </location>
</feature>
<dbReference type="PROSITE" id="PS50089">
    <property type="entry name" value="ZF_RING_2"/>
    <property type="match status" value="1"/>
</dbReference>
<dbReference type="InterPro" id="IPR013083">
    <property type="entry name" value="Znf_RING/FYVE/PHD"/>
</dbReference>
<evidence type="ECO:0000313" key="7">
    <source>
        <dbReference type="EMBL" id="KAK0548698.1"/>
    </source>
</evidence>
<keyword evidence="1" id="KW-0479">Metal-binding</keyword>
<feature type="region of interest" description="Disordered" evidence="5">
    <location>
        <begin position="541"/>
        <end position="563"/>
    </location>
</feature>
<dbReference type="SUPFAM" id="SSF57850">
    <property type="entry name" value="RING/U-box"/>
    <property type="match status" value="1"/>
</dbReference>
<dbReference type="InterPro" id="IPR001841">
    <property type="entry name" value="Znf_RING"/>
</dbReference>
<proteinExistence type="predicted"/>
<accession>A0AAN6GNE0</accession>
<dbReference type="PROSITE" id="PS00518">
    <property type="entry name" value="ZF_RING_1"/>
    <property type="match status" value="1"/>
</dbReference>
<feature type="region of interest" description="Disordered" evidence="5">
    <location>
        <begin position="234"/>
        <end position="345"/>
    </location>
</feature>
<evidence type="ECO:0000256" key="3">
    <source>
        <dbReference type="ARBA" id="ARBA00022833"/>
    </source>
</evidence>
<organism evidence="7 8">
    <name type="scientific">Tilletia horrida</name>
    <dbReference type="NCBI Taxonomy" id="155126"/>
    <lineage>
        <taxon>Eukaryota</taxon>
        <taxon>Fungi</taxon>
        <taxon>Dikarya</taxon>
        <taxon>Basidiomycota</taxon>
        <taxon>Ustilaginomycotina</taxon>
        <taxon>Exobasidiomycetes</taxon>
        <taxon>Tilletiales</taxon>
        <taxon>Tilletiaceae</taxon>
        <taxon>Tilletia</taxon>
    </lineage>
</organism>
<dbReference type="AlphaFoldDB" id="A0AAN6GNE0"/>
<gene>
    <name evidence="7" type="ORF">OC846_004386</name>
</gene>
<feature type="compositionally biased region" description="Low complexity" evidence="5">
    <location>
        <begin position="278"/>
        <end position="329"/>
    </location>
</feature>
<dbReference type="Proteomes" id="UP001176517">
    <property type="component" value="Unassembled WGS sequence"/>
</dbReference>
<protein>
    <recommendedName>
        <fullName evidence="6">RING-type domain-containing protein</fullName>
    </recommendedName>
</protein>
<dbReference type="Gene3D" id="3.30.40.10">
    <property type="entry name" value="Zinc/RING finger domain, C3HC4 (zinc finger)"/>
    <property type="match status" value="1"/>
</dbReference>
<evidence type="ECO:0000256" key="5">
    <source>
        <dbReference type="SAM" id="MobiDB-lite"/>
    </source>
</evidence>
<dbReference type="GO" id="GO:0008270">
    <property type="term" value="F:zinc ion binding"/>
    <property type="evidence" value="ECO:0007669"/>
    <property type="project" value="UniProtKB-KW"/>
</dbReference>
<keyword evidence="2 4" id="KW-0863">Zinc-finger</keyword>
<evidence type="ECO:0000256" key="1">
    <source>
        <dbReference type="ARBA" id="ARBA00022723"/>
    </source>
</evidence>
<feature type="compositionally biased region" description="Low complexity" evidence="5">
    <location>
        <begin position="405"/>
        <end position="433"/>
    </location>
</feature>